<dbReference type="PANTHER" id="PTHR45813:SF2">
    <property type="entry name" value="ADHESION G-PROTEIN COUPLED RECEPTOR F3"/>
    <property type="match status" value="1"/>
</dbReference>
<sequence length="457" mass="48786">MVCPAAPALLLAMTLPLVGSPVARAFQPGPSQAGGESGQPLDQGSGTGESVLVSVYVQLDFSNKTWLRALSRNLTLPPASASFAPGTLTGFGLTTECDVKPDGSIHCACLSGYQWNASVCSRHHPCQATYYPRPCDCLVFSPPESGYCQLLPPGKYICCFEAQGFTWELYQVVRVPLQAADVAQLPDQLSVSCATSPGFQLSCCIPHTYLGYTASWSPGEGSEASLFNTPSDQCLVLSIQHCPAADTIYTCDLQSPGLTPLRVPVSVTIIQDGDTTCPEDSSAVAWNVTKAGHVAQAPCPVNRTGMVKRPCGPDGVWGPPHSSCTDTGLLALLQRAQLLWAGQGWPAEEVPQSLAQLLEQTAVVSSPSDLLALVGTMTFLAKVVSDTRIQLHRSALKGIFILLFGCLMDKKVQEALLKRFCRAQLPSSTISLATNETHILEHSKGKSENPSYEERMT</sequence>
<evidence type="ECO:0000313" key="5">
    <source>
        <dbReference type="Proteomes" id="UP000550707"/>
    </source>
</evidence>
<keyword evidence="4" id="KW-0675">Receptor</keyword>
<proteinExistence type="predicted"/>
<keyword evidence="2" id="KW-0732">Signal</keyword>
<comment type="caution">
    <text evidence="4">The sequence shown here is derived from an EMBL/GenBank/DDBJ whole genome shotgun (WGS) entry which is preliminary data.</text>
</comment>
<feature type="chain" id="PRO_5029591082" evidence="2">
    <location>
        <begin position="26"/>
        <end position="457"/>
    </location>
</feature>
<organism evidence="4 5">
    <name type="scientific">Molossus molossus</name>
    <name type="common">Pallas' mastiff bat</name>
    <name type="synonym">Vespertilio molossus</name>
    <dbReference type="NCBI Taxonomy" id="27622"/>
    <lineage>
        <taxon>Eukaryota</taxon>
        <taxon>Metazoa</taxon>
        <taxon>Chordata</taxon>
        <taxon>Craniata</taxon>
        <taxon>Vertebrata</taxon>
        <taxon>Euteleostomi</taxon>
        <taxon>Mammalia</taxon>
        <taxon>Eutheria</taxon>
        <taxon>Laurasiatheria</taxon>
        <taxon>Chiroptera</taxon>
        <taxon>Yangochiroptera</taxon>
        <taxon>Molossidae</taxon>
        <taxon>Molossus</taxon>
    </lineage>
</organism>
<gene>
    <name evidence="4" type="ORF">HJG59_000374</name>
</gene>
<dbReference type="SUPFAM" id="SSF111418">
    <property type="entry name" value="Hormone receptor domain"/>
    <property type="match status" value="1"/>
</dbReference>
<keyword evidence="5" id="KW-1185">Reference proteome</keyword>
<dbReference type="Gene3D" id="4.10.1240.10">
    <property type="entry name" value="GPCR, family 2, extracellular hormone receptor domain"/>
    <property type="match status" value="1"/>
</dbReference>
<dbReference type="GO" id="GO:0004930">
    <property type="term" value="F:G protein-coupled receptor activity"/>
    <property type="evidence" value="ECO:0007669"/>
    <property type="project" value="InterPro"/>
</dbReference>
<dbReference type="Pfam" id="PF25387">
    <property type="entry name" value="ADGRF3_N"/>
    <property type="match status" value="1"/>
</dbReference>
<dbReference type="InterPro" id="IPR036445">
    <property type="entry name" value="GPCR_2_extracell_dom_sf"/>
</dbReference>
<evidence type="ECO:0000256" key="2">
    <source>
        <dbReference type="SAM" id="SignalP"/>
    </source>
</evidence>
<feature type="signal peptide" evidence="2">
    <location>
        <begin position="1"/>
        <end position="25"/>
    </location>
</feature>
<evidence type="ECO:0000259" key="3">
    <source>
        <dbReference type="PROSITE" id="PS50227"/>
    </source>
</evidence>
<evidence type="ECO:0000256" key="1">
    <source>
        <dbReference type="SAM" id="MobiDB-lite"/>
    </source>
</evidence>
<dbReference type="InterPro" id="IPR057400">
    <property type="entry name" value="ADGRF3/5_N"/>
</dbReference>
<dbReference type="PANTHER" id="PTHR45813">
    <property type="entry name" value="IG-LIKE DOMAIN-CONTAINING PROTEIN"/>
    <property type="match status" value="1"/>
</dbReference>
<dbReference type="Proteomes" id="UP000550707">
    <property type="component" value="Unassembled WGS sequence"/>
</dbReference>
<accession>A0A7J8E0L8</accession>
<dbReference type="GO" id="GO:0007189">
    <property type="term" value="P:adenylate cyclase-activating G protein-coupled receptor signaling pathway"/>
    <property type="evidence" value="ECO:0007669"/>
    <property type="project" value="TreeGrafter"/>
</dbReference>
<dbReference type="GO" id="GO:0016020">
    <property type="term" value="C:membrane"/>
    <property type="evidence" value="ECO:0007669"/>
    <property type="project" value="InterPro"/>
</dbReference>
<feature type="domain" description="G-protein coupled receptors family 2 profile 1" evidence="3">
    <location>
        <begin position="280"/>
        <end position="317"/>
    </location>
</feature>
<dbReference type="AlphaFoldDB" id="A0A7J8E0L8"/>
<dbReference type="InterPro" id="IPR056274">
    <property type="entry name" value="Ig_ADGRF3"/>
</dbReference>
<protein>
    <submittedName>
        <fullName evidence="4">Adhesion G protein-coupled receptor F3</fullName>
    </submittedName>
</protein>
<dbReference type="EMBL" id="JACASF010000015">
    <property type="protein sequence ID" value="KAF6428871.1"/>
    <property type="molecule type" value="Genomic_DNA"/>
</dbReference>
<dbReference type="Pfam" id="PF24528">
    <property type="entry name" value="Ig_ADGRF3"/>
    <property type="match status" value="1"/>
</dbReference>
<feature type="region of interest" description="Disordered" evidence="1">
    <location>
        <begin position="26"/>
        <end position="45"/>
    </location>
</feature>
<evidence type="ECO:0000313" key="4">
    <source>
        <dbReference type="EMBL" id="KAF6428871.1"/>
    </source>
</evidence>
<name>A0A7J8E0L8_MOLMO</name>
<reference evidence="4 5" key="1">
    <citation type="journal article" date="2020" name="Nature">
        <title>Six reference-quality genomes reveal evolution of bat adaptations.</title>
        <authorList>
            <person name="Jebb D."/>
            <person name="Huang Z."/>
            <person name="Pippel M."/>
            <person name="Hughes G.M."/>
            <person name="Lavrichenko K."/>
            <person name="Devanna P."/>
            <person name="Winkler S."/>
            <person name="Jermiin L.S."/>
            <person name="Skirmuntt E.C."/>
            <person name="Katzourakis A."/>
            <person name="Burkitt-Gray L."/>
            <person name="Ray D.A."/>
            <person name="Sullivan K.A.M."/>
            <person name="Roscito J.G."/>
            <person name="Kirilenko B.M."/>
            <person name="Davalos L.M."/>
            <person name="Corthals A.P."/>
            <person name="Power M.L."/>
            <person name="Jones G."/>
            <person name="Ransome R.D."/>
            <person name="Dechmann D.K.N."/>
            <person name="Locatelli A.G."/>
            <person name="Puechmaille S.J."/>
            <person name="Fedrigo O."/>
            <person name="Jarvis E.D."/>
            <person name="Hiller M."/>
            <person name="Vernes S.C."/>
            <person name="Myers E.W."/>
            <person name="Teeling E.C."/>
        </authorList>
    </citation>
    <scope>NUCLEOTIDE SEQUENCE [LARGE SCALE GENOMIC DNA]</scope>
    <source>
        <strain evidence="4">MMolMol1</strain>
        <tissue evidence="4">Muscle</tissue>
    </source>
</reference>
<dbReference type="InterPro" id="IPR001879">
    <property type="entry name" value="GPCR_2_extracellular_dom"/>
</dbReference>
<dbReference type="InterPro" id="IPR051587">
    <property type="entry name" value="Adhesion_GPCR"/>
</dbReference>
<dbReference type="PROSITE" id="PS50227">
    <property type="entry name" value="G_PROTEIN_RECEP_F2_3"/>
    <property type="match status" value="1"/>
</dbReference>